<dbReference type="EMBL" id="LAZR01016136">
    <property type="protein sequence ID" value="KKM05814.1"/>
    <property type="molecule type" value="Genomic_DNA"/>
</dbReference>
<reference evidence="1" key="1">
    <citation type="journal article" date="2015" name="Nature">
        <title>Complex archaea that bridge the gap between prokaryotes and eukaryotes.</title>
        <authorList>
            <person name="Spang A."/>
            <person name="Saw J.H."/>
            <person name="Jorgensen S.L."/>
            <person name="Zaremba-Niedzwiedzka K."/>
            <person name="Martijn J."/>
            <person name="Lind A.E."/>
            <person name="van Eijk R."/>
            <person name="Schleper C."/>
            <person name="Guy L."/>
            <person name="Ettema T.J."/>
        </authorList>
    </citation>
    <scope>NUCLEOTIDE SEQUENCE</scope>
</reference>
<sequence>MEHIRIIDKARFFIVQIGQVYLTGNNNLTPILSNATQYPNYNAASYAADLWLETTH</sequence>
<organism evidence="1">
    <name type="scientific">marine sediment metagenome</name>
    <dbReference type="NCBI Taxonomy" id="412755"/>
    <lineage>
        <taxon>unclassified sequences</taxon>
        <taxon>metagenomes</taxon>
        <taxon>ecological metagenomes</taxon>
    </lineage>
</organism>
<accession>A0A0F9H442</accession>
<comment type="caution">
    <text evidence="1">The sequence shown here is derived from an EMBL/GenBank/DDBJ whole genome shotgun (WGS) entry which is preliminary data.</text>
</comment>
<proteinExistence type="predicted"/>
<dbReference type="AlphaFoldDB" id="A0A0F9H442"/>
<evidence type="ECO:0000313" key="1">
    <source>
        <dbReference type="EMBL" id="KKM05814.1"/>
    </source>
</evidence>
<protein>
    <submittedName>
        <fullName evidence="1">Uncharacterized protein</fullName>
    </submittedName>
</protein>
<gene>
    <name evidence="1" type="ORF">LCGC14_1750380</name>
</gene>
<name>A0A0F9H442_9ZZZZ</name>